<evidence type="ECO:0000313" key="2">
    <source>
        <dbReference type="EMBL" id="CAK0791841.1"/>
    </source>
</evidence>
<dbReference type="PANTHER" id="PTHR11439">
    <property type="entry name" value="GAG-POL-RELATED RETROTRANSPOSON"/>
    <property type="match status" value="1"/>
</dbReference>
<dbReference type="Proteomes" id="UP001189429">
    <property type="component" value="Unassembled WGS sequence"/>
</dbReference>
<evidence type="ECO:0000313" key="3">
    <source>
        <dbReference type="Proteomes" id="UP001189429"/>
    </source>
</evidence>
<reference evidence="2" key="1">
    <citation type="submission" date="2023-10" db="EMBL/GenBank/DDBJ databases">
        <authorList>
            <person name="Chen Y."/>
            <person name="Shah S."/>
            <person name="Dougan E. K."/>
            <person name="Thang M."/>
            <person name="Chan C."/>
        </authorList>
    </citation>
    <scope>NUCLEOTIDE SEQUENCE [LARGE SCALE GENOMIC DNA]</scope>
</reference>
<comment type="caution">
    <text evidence="2">The sequence shown here is derived from an EMBL/GenBank/DDBJ whole genome shotgun (WGS) entry which is preliminary data.</text>
</comment>
<feature type="region of interest" description="Disordered" evidence="1">
    <location>
        <begin position="744"/>
        <end position="776"/>
    </location>
</feature>
<sequence length="1247" mass="137701">MVAELAAARRALIHGDQLTQQLAKVYVTKQLDEVYVTKQLGKVYVAAGTLDEECKTRFYVTTEQNDEVYVTTEQTDEVYGTIELKDEVYVTTDEQNEVYVTTDKQYEVYVTNDKQYEVYVATDKEYDIYVTKDKQGEVYVTMTEHGAEWQGFGLKPPTFDGHEGARTEWSFVVRADLGGQTTQALNFLGAADQRLDPDISMAQTLHRLGTEGITSTKNMFFAPVRTVQGSAQMLISSLEDQSGSLACRALIKRYEPATAIGAQSIMAAILNVKNVPSDLAGFEQCRSDWGRGIRRYETASGEVFNAGAKKSIYPQKAPNNISAALQMQSEKKSYDELIGTTIDCAQAATVYEGSGNATTSLEEVRSTWGEAPLHMWPHGALRKGPPGSTGSRAITAIDERATEWESGCIFAVAKGWKPKVQERKACGMTGNGTWRLFWVLTDNCAGEHARGARGFSNAELKPGRNPNLTVADGAPLRNCGPRTVALYIAGGLMRHEAAGLAKLKKTNNHYALERWTEMRDDMVEAHEDDASGTDWGSSRSSTTRRDELIPLPSFDYGQAGIEGGPVNFEFVVGSDSSTGGIGGTNHPERAMTTKDGICEAILMRQSEWYNGQANGRAERAIQTAWEQVRTLMLQVNKKLNHDLKPDPPFLARLPRHAKWPCSRCMVREGTNLAPYEKTHMLKCQESIAAVGEAVICRRPGAQVNKLELSRLDGAWSRAAKRKVESRRWDKEVFDKMSAAGEMCKEPRVESEGARAPGGGFAGQGRGTWRRSQGGGKKIAGAIPIKDATPKIPTGKRVDTYQADGSYKSRWTTRGFEQRVHGHENFAATTPSLPHLKAMLVNAKLRDHAVAFGDCSGVSHQPSLTEDWIFLDHQQEQEYLKDMFGRRCAHFQDSKTAPKAWADHSANAMEELEMVRGHYDARLFLKLGNRMTAGRRPDDFLITGPSDEIVKLLEATFLSMQVEKVERGCAISGKTTMIDDILNELRLETAKPSVLPETNNEVHMKSDEVKLDTAGHSRYRTCVGKLLQLAGPRPDIQRVVGVLSGGMTGSTEKDLRGLKKMARYLAGTRDYAMQLVPNRGGRAVECWAGADWADDETDRVSTSCGILKFRGCTVLCLSRRQGSAALSSAESELYALGSGAAEALGLASLFEDWKEKTIPLAMSDSSSSPHTAKKRGPGHMKHVEMRFLALQQRPEQGRLSFGKACAHETPGDMMTKPMTREKLGKFSEMAGLARSQRDRLDPRRVRQE</sequence>
<name>A0ABN9PH70_9DINO</name>
<evidence type="ECO:0000256" key="1">
    <source>
        <dbReference type="SAM" id="MobiDB-lite"/>
    </source>
</evidence>
<feature type="compositionally biased region" description="Basic and acidic residues" evidence="1">
    <location>
        <begin position="1234"/>
        <end position="1247"/>
    </location>
</feature>
<feature type="compositionally biased region" description="Gly residues" evidence="1">
    <location>
        <begin position="755"/>
        <end position="765"/>
    </location>
</feature>
<dbReference type="CDD" id="cd09272">
    <property type="entry name" value="RNase_HI_RT_Ty1"/>
    <property type="match status" value="1"/>
</dbReference>
<gene>
    <name evidence="2" type="ORF">PCOR1329_LOCUS2633</name>
</gene>
<organism evidence="2 3">
    <name type="scientific">Prorocentrum cordatum</name>
    <dbReference type="NCBI Taxonomy" id="2364126"/>
    <lineage>
        <taxon>Eukaryota</taxon>
        <taxon>Sar</taxon>
        <taxon>Alveolata</taxon>
        <taxon>Dinophyceae</taxon>
        <taxon>Prorocentrales</taxon>
        <taxon>Prorocentraceae</taxon>
        <taxon>Prorocentrum</taxon>
    </lineage>
</organism>
<keyword evidence="3" id="KW-1185">Reference proteome</keyword>
<dbReference type="EMBL" id="CAUYUJ010000669">
    <property type="protein sequence ID" value="CAK0791841.1"/>
    <property type="molecule type" value="Genomic_DNA"/>
</dbReference>
<proteinExistence type="predicted"/>
<feature type="region of interest" description="Disordered" evidence="1">
    <location>
        <begin position="1225"/>
        <end position="1247"/>
    </location>
</feature>
<accession>A0ABN9PH70</accession>
<protein>
    <submittedName>
        <fullName evidence="2">Uncharacterized protein</fullName>
    </submittedName>
</protein>